<name>A0A975S6E2_9MICC</name>
<protein>
    <submittedName>
        <fullName evidence="2">Uncharacterized protein</fullName>
    </submittedName>
</protein>
<keyword evidence="1" id="KW-0472">Membrane</keyword>
<keyword evidence="1" id="KW-1133">Transmembrane helix</keyword>
<feature type="transmembrane region" description="Helical" evidence="1">
    <location>
        <begin position="30"/>
        <end position="47"/>
    </location>
</feature>
<sequence length="127" mass="14148">MEATPLIIIAILGLCLGVLLATVRIPEIRWVPFLSLILLTIGAVLAIQRIWEVTILGGLVLLLGTLLGSFFYSGKLWQRLDLEPGVSYLQWAQRDLLHQGYLRGLYRTERAEPLAPADSEASRQPLL</sequence>
<gene>
    <name evidence="2" type="ORF">KG104_02290</name>
</gene>
<feature type="transmembrane region" description="Helical" evidence="1">
    <location>
        <begin position="53"/>
        <end position="72"/>
    </location>
</feature>
<evidence type="ECO:0000256" key="1">
    <source>
        <dbReference type="SAM" id="Phobius"/>
    </source>
</evidence>
<dbReference type="EMBL" id="CP076456">
    <property type="protein sequence ID" value="QWQ36661.1"/>
    <property type="molecule type" value="Genomic_DNA"/>
</dbReference>
<feature type="transmembrane region" description="Helical" evidence="1">
    <location>
        <begin position="6"/>
        <end position="23"/>
    </location>
</feature>
<organism evidence="2 3">
    <name type="scientific">Arthrobacter sunyaminii</name>
    <dbReference type="NCBI Taxonomy" id="2816859"/>
    <lineage>
        <taxon>Bacteria</taxon>
        <taxon>Bacillati</taxon>
        <taxon>Actinomycetota</taxon>
        <taxon>Actinomycetes</taxon>
        <taxon>Micrococcales</taxon>
        <taxon>Micrococcaceae</taxon>
        <taxon>Arthrobacter</taxon>
    </lineage>
</organism>
<reference evidence="2" key="1">
    <citation type="submission" date="2021-06" db="EMBL/GenBank/DDBJ databases">
        <title>Novel species in genus Arthrobacter.</title>
        <authorList>
            <person name="Zhang G."/>
        </authorList>
    </citation>
    <scope>NUCLEOTIDE SEQUENCE</scope>
    <source>
        <strain evidence="2">Zg-ZUI122</strain>
    </source>
</reference>
<proteinExistence type="predicted"/>
<accession>A0A975S6E2</accession>
<keyword evidence="1" id="KW-0812">Transmembrane</keyword>
<keyword evidence="3" id="KW-1185">Reference proteome</keyword>
<dbReference type="Proteomes" id="UP000680588">
    <property type="component" value="Chromosome"/>
</dbReference>
<dbReference type="AlphaFoldDB" id="A0A975S6E2"/>
<evidence type="ECO:0000313" key="3">
    <source>
        <dbReference type="Proteomes" id="UP000680588"/>
    </source>
</evidence>
<evidence type="ECO:0000313" key="2">
    <source>
        <dbReference type="EMBL" id="QWQ36661.1"/>
    </source>
</evidence>
<dbReference type="KEGG" id="asun:KG104_02290"/>
<dbReference type="RefSeq" id="WP_207348478.1">
    <property type="nucleotide sequence ID" value="NZ_CP076456.1"/>
</dbReference>